<evidence type="ECO:0000256" key="14">
    <source>
        <dbReference type="SAM" id="MobiDB-lite"/>
    </source>
</evidence>
<feature type="domain" description="Thiamin pyrophosphokinase thiamin-binding" evidence="15">
    <location>
        <begin position="679"/>
        <end position="769"/>
    </location>
</feature>
<dbReference type="InterPro" id="IPR052217">
    <property type="entry name" value="Mito/Peroxisomal_Carrier"/>
</dbReference>
<dbReference type="Gene3D" id="3.40.50.10240">
    <property type="entry name" value="Thiamin pyrophosphokinase, catalytic domain"/>
    <property type="match status" value="1"/>
</dbReference>
<name>A0A1Q5Q6L9_TALAT</name>
<feature type="repeat" description="Solcar" evidence="13">
    <location>
        <begin position="156"/>
        <end position="243"/>
    </location>
</feature>
<dbReference type="InterPro" id="IPR006282">
    <property type="entry name" value="Thi_PPkinase"/>
</dbReference>
<keyword evidence="5 13" id="KW-0812">Transmembrane</keyword>
<dbReference type="InterPro" id="IPR007371">
    <property type="entry name" value="TPK_catalytic"/>
</dbReference>
<evidence type="ECO:0000256" key="13">
    <source>
        <dbReference type="PROSITE-ProRule" id="PRU00282"/>
    </source>
</evidence>
<dbReference type="GO" id="GO:0009229">
    <property type="term" value="P:thiamine diphosphate biosynthetic process"/>
    <property type="evidence" value="ECO:0007669"/>
    <property type="project" value="InterPro"/>
</dbReference>
<gene>
    <name evidence="16" type="ORF">UA08_09345</name>
</gene>
<dbReference type="Pfam" id="PF00153">
    <property type="entry name" value="Mito_carr"/>
    <property type="match status" value="3"/>
</dbReference>
<reference evidence="16 17" key="1">
    <citation type="submission" date="2015-06" db="EMBL/GenBank/DDBJ databases">
        <title>Talaromyces atroroseus IBT 11181 draft genome.</title>
        <authorList>
            <person name="Rasmussen K.B."/>
            <person name="Rasmussen S."/>
            <person name="Petersen B."/>
            <person name="Sicheritz-Ponten T."/>
            <person name="Mortensen U.H."/>
            <person name="Thrane U."/>
        </authorList>
    </citation>
    <scope>NUCLEOTIDE SEQUENCE [LARGE SCALE GENOMIC DNA]</scope>
    <source>
        <strain evidence="16 17">IBT 11181</strain>
    </source>
</reference>
<dbReference type="Pfam" id="PF04265">
    <property type="entry name" value="TPK_B1_binding"/>
    <property type="match status" value="1"/>
</dbReference>
<evidence type="ECO:0000256" key="7">
    <source>
        <dbReference type="ARBA" id="ARBA00022741"/>
    </source>
</evidence>
<dbReference type="EMBL" id="LFMY01000022">
    <property type="protein sequence ID" value="OKL55390.1"/>
    <property type="molecule type" value="Genomic_DNA"/>
</dbReference>
<dbReference type="Gene3D" id="1.50.40.10">
    <property type="entry name" value="Mitochondrial carrier domain"/>
    <property type="match status" value="1"/>
</dbReference>
<accession>A0A1Q5Q6L9</accession>
<keyword evidence="4" id="KW-0808">Transferase</keyword>
<evidence type="ECO:0000313" key="16">
    <source>
        <dbReference type="EMBL" id="OKL55390.1"/>
    </source>
</evidence>
<evidence type="ECO:0000313" key="17">
    <source>
        <dbReference type="Proteomes" id="UP000214365"/>
    </source>
</evidence>
<evidence type="ECO:0000256" key="11">
    <source>
        <dbReference type="ARBA" id="ARBA00022989"/>
    </source>
</evidence>
<keyword evidence="11" id="KW-1133">Transmembrane helix</keyword>
<dbReference type="InterPro" id="IPR018108">
    <property type="entry name" value="MCP_transmembrane"/>
</dbReference>
<sequence length="788" mass="87129">MTDDDRKTYEARLDAFELYHKYEYPARSRQNGDWKVAALRGPALPALGHAVAGAAGSAVSNVATYPLKLIVTRMQLKKAAQSNSKSGVEQAGYHAIVDAARRIYAKDGIRGFFIGVGDDTWKTIADSFLFFLAYTILRQQRLNSRMKASGRKRAVLPILDELAIGMLAGAFSKLWTTPLANIVTRKQTAASTNHSEPISTRKLAEQIMAEKGIPGFWSGYSESLVLTLNPSITFFLNEFLKYLLLPRHKRRNPPPTVTFLLAAISKSVASTITYPVSLAKTRVQADPSRGKDDRQESRRKAFAFNLFTSLQAIAAEEGIGSLYDGLIGEVLKGFLSHGITMLTKDAVHSGIVHTYYALLILTKKYPSPEELIIRARLQAEEYAEVMREGAKDVAETVKEGVSSVTSTNAAVDMSSHAPPAYSPFEDTHEMAEIVGDYVEDDAVEWRNYGSASRWSIQVVAMEWHPASFFRTDIIPPNPYAILILNQPINENAFDAARRHACYILLADGGANRYYDLMKSRSVENIDLPSCIIGDLDSIHPHVRAHYASHKIPVLYNPDQYSTDFMKCLRFLRAHSHSIMSQENPAVTSDNHDLYMTSSGPSSSSSLTTGTEPKQAQKLDIVVLGGLGGRVDQGFSQVHHLYAAYEEKKEAEEKEKTKGQAAGDLYLLSEESISFILPPGKNVIHTPLTHRRDQQQQGGNGETESTDSKWVFSENVGIIPLSGPTLISLHGFEWDVTDWRTEIGGNLSTSNHIRADRIGVDVDEARGRAVLFTVELGERFKKGQSAIQG</sequence>
<dbReference type="GO" id="GO:0004788">
    <property type="term" value="F:thiamine diphosphokinase activity"/>
    <property type="evidence" value="ECO:0007669"/>
    <property type="project" value="InterPro"/>
</dbReference>
<dbReference type="PANTHER" id="PTHR45939">
    <property type="entry name" value="PEROXISOMAL MEMBRANE PROTEIN PMP34-RELATED"/>
    <property type="match status" value="1"/>
</dbReference>
<organism evidence="16 17">
    <name type="scientific">Talaromyces atroroseus</name>
    <dbReference type="NCBI Taxonomy" id="1441469"/>
    <lineage>
        <taxon>Eukaryota</taxon>
        <taxon>Fungi</taxon>
        <taxon>Dikarya</taxon>
        <taxon>Ascomycota</taxon>
        <taxon>Pezizomycotina</taxon>
        <taxon>Eurotiomycetes</taxon>
        <taxon>Eurotiomycetidae</taxon>
        <taxon>Eurotiales</taxon>
        <taxon>Trichocomaceae</taxon>
        <taxon>Talaromyces</taxon>
        <taxon>Talaromyces sect. Trachyspermi</taxon>
    </lineage>
</organism>
<dbReference type="GO" id="GO:0005524">
    <property type="term" value="F:ATP binding"/>
    <property type="evidence" value="ECO:0007669"/>
    <property type="project" value="UniProtKB-KW"/>
</dbReference>
<feature type="repeat" description="Solcar" evidence="13">
    <location>
        <begin position="44"/>
        <end position="140"/>
    </location>
</feature>
<keyword evidence="9" id="KW-0496">Mitochondrion</keyword>
<dbReference type="GO" id="GO:0016020">
    <property type="term" value="C:membrane"/>
    <property type="evidence" value="ECO:0007669"/>
    <property type="project" value="UniProtKB-SubCell"/>
</dbReference>
<keyword evidence="6" id="KW-0677">Repeat</keyword>
<keyword evidence="8" id="KW-0418">Kinase</keyword>
<dbReference type="CDD" id="cd07995">
    <property type="entry name" value="TPK"/>
    <property type="match status" value="1"/>
</dbReference>
<dbReference type="GO" id="GO:0006772">
    <property type="term" value="P:thiamine metabolic process"/>
    <property type="evidence" value="ECO:0007669"/>
    <property type="project" value="InterPro"/>
</dbReference>
<evidence type="ECO:0000256" key="3">
    <source>
        <dbReference type="ARBA" id="ARBA00022448"/>
    </source>
</evidence>
<dbReference type="OrthoDB" id="18574at2759"/>
<evidence type="ECO:0000256" key="9">
    <source>
        <dbReference type="ARBA" id="ARBA00022792"/>
    </source>
</evidence>
<evidence type="ECO:0000256" key="1">
    <source>
        <dbReference type="ARBA" id="ARBA00004141"/>
    </source>
</evidence>
<dbReference type="GO" id="GO:0016301">
    <property type="term" value="F:kinase activity"/>
    <property type="evidence" value="ECO:0007669"/>
    <property type="project" value="UniProtKB-KW"/>
</dbReference>
<dbReference type="STRING" id="1441469.A0A1Q5Q6L9"/>
<feature type="region of interest" description="Disordered" evidence="14">
    <location>
        <begin position="582"/>
        <end position="612"/>
    </location>
</feature>
<keyword evidence="9" id="KW-0999">Mitochondrion inner membrane</keyword>
<evidence type="ECO:0000256" key="10">
    <source>
        <dbReference type="ARBA" id="ARBA00022840"/>
    </source>
</evidence>
<dbReference type="PANTHER" id="PTHR45939:SF2">
    <property type="entry name" value="CARRIER PROTEIN, PUTATIVE (AFU_ORTHOLOGUE AFUA_2G13870)-RELATED"/>
    <property type="match status" value="1"/>
</dbReference>
<evidence type="ECO:0000256" key="5">
    <source>
        <dbReference type="ARBA" id="ARBA00022692"/>
    </source>
</evidence>
<evidence type="ECO:0000259" key="15">
    <source>
        <dbReference type="SMART" id="SM00983"/>
    </source>
</evidence>
<keyword evidence="10" id="KW-0067">ATP-binding</keyword>
<dbReference type="InterPro" id="IPR023395">
    <property type="entry name" value="MCP_dom_sf"/>
</dbReference>
<dbReference type="GO" id="GO:0030975">
    <property type="term" value="F:thiamine binding"/>
    <property type="evidence" value="ECO:0007669"/>
    <property type="project" value="InterPro"/>
</dbReference>
<dbReference type="InterPro" id="IPR007373">
    <property type="entry name" value="Thiamin_PyroPKinase_B1-bd"/>
</dbReference>
<comment type="subcellular location">
    <subcellularLocation>
        <location evidence="1">Membrane</location>
        <topology evidence="1">Multi-pass membrane protein</topology>
    </subcellularLocation>
</comment>
<protein>
    <recommendedName>
        <fullName evidence="15">Thiamin pyrophosphokinase thiamin-binding domain-containing protein</fullName>
    </recommendedName>
</protein>
<feature type="compositionally biased region" description="Low complexity" evidence="14">
    <location>
        <begin position="596"/>
        <end position="610"/>
    </location>
</feature>
<dbReference type="SUPFAM" id="SSF63862">
    <property type="entry name" value="Thiamin pyrophosphokinase, substrate-binding domain"/>
    <property type="match status" value="1"/>
</dbReference>
<dbReference type="InterPro" id="IPR036759">
    <property type="entry name" value="TPK_catalytic_sf"/>
</dbReference>
<dbReference type="PROSITE" id="PS50920">
    <property type="entry name" value="SOLCAR"/>
    <property type="match status" value="3"/>
</dbReference>
<dbReference type="Gene3D" id="2.60.120.320">
    <property type="entry name" value="Thiamin pyrophosphokinase, thiamin-binding domain"/>
    <property type="match status" value="1"/>
</dbReference>
<dbReference type="SUPFAM" id="SSF103506">
    <property type="entry name" value="Mitochondrial carrier"/>
    <property type="match status" value="1"/>
</dbReference>
<keyword evidence="12 13" id="KW-0472">Membrane</keyword>
<dbReference type="Pfam" id="PF04263">
    <property type="entry name" value="TPK_catalytic"/>
    <property type="match status" value="1"/>
</dbReference>
<dbReference type="AlphaFoldDB" id="A0A1Q5Q6L9"/>
<dbReference type="SMART" id="SM00983">
    <property type="entry name" value="TPK_B1_binding"/>
    <property type="match status" value="1"/>
</dbReference>
<comment type="caution">
    <text evidence="16">The sequence shown here is derived from an EMBL/GenBank/DDBJ whole genome shotgun (WGS) entry which is preliminary data.</text>
</comment>
<evidence type="ECO:0000256" key="2">
    <source>
        <dbReference type="ARBA" id="ARBA00006375"/>
    </source>
</evidence>
<keyword evidence="3" id="KW-0813">Transport</keyword>
<keyword evidence="7" id="KW-0547">Nucleotide-binding</keyword>
<evidence type="ECO:0000256" key="6">
    <source>
        <dbReference type="ARBA" id="ARBA00022737"/>
    </source>
</evidence>
<evidence type="ECO:0000256" key="8">
    <source>
        <dbReference type="ARBA" id="ARBA00022777"/>
    </source>
</evidence>
<comment type="similarity">
    <text evidence="2">Belongs to the mitochondrial carrier (TC 2.A.29) family.</text>
</comment>
<evidence type="ECO:0000256" key="4">
    <source>
        <dbReference type="ARBA" id="ARBA00022679"/>
    </source>
</evidence>
<dbReference type="RefSeq" id="XP_020115511.1">
    <property type="nucleotide sequence ID" value="XM_020265270.1"/>
</dbReference>
<feature type="repeat" description="Solcar" evidence="13">
    <location>
        <begin position="253"/>
        <end position="350"/>
    </location>
</feature>
<dbReference type="Proteomes" id="UP000214365">
    <property type="component" value="Unassembled WGS sequence"/>
</dbReference>
<evidence type="ECO:0000256" key="12">
    <source>
        <dbReference type="ARBA" id="ARBA00023136"/>
    </source>
</evidence>
<keyword evidence="17" id="KW-1185">Reference proteome</keyword>
<dbReference type="SUPFAM" id="SSF63999">
    <property type="entry name" value="Thiamin pyrophosphokinase, catalytic domain"/>
    <property type="match status" value="1"/>
</dbReference>
<dbReference type="InterPro" id="IPR036371">
    <property type="entry name" value="TPK_B1-bd_sf"/>
</dbReference>
<dbReference type="GeneID" id="31009101"/>
<dbReference type="GO" id="GO:0015217">
    <property type="term" value="F:ADP transmembrane transporter activity"/>
    <property type="evidence" value="ECO:0007669"/>
    <property type="project" value="TreeGrafter"/>
</dbReference>
<proteinExistence type="inferred from homology"/>